<dbReference type="Proteomes" id="UP000236291">
    <property type="component" value="Unassembled WGS sequence"/>
</dbReference>
<name>A0A2K3P7I9_TRIPR</name>
<reference evidence="1 2" key="2">
    <citation type="journal article" date="2017" name="Front. Plant Sci.">
        <title>Gene Classification and Mining of Molecular Markers Useful in Red Clover (Trifolium pratense) Breeding.</title>
        <authorList>
            <person name="Istvanek J."/>
            <person name="Dluhosova J."/>
            <person name="Dluhos P."/>
            <person name="Patkova L."/>
            <person name="Nedelnik J."/>
            <person name="Repkova J."/>
        </authorList>
    </citation>
    <scope>NUCLEOTIDE SEQUENCE [LARGE SCALE GENOMIC DNA]</scope>
    <source>
        <strain evidence="2">cv. Tatra</strain>
        <tissue evidence="1">Young leaves</tissue>
    </source>
</reference>
<protein>
    <submittedName>
        <fullName evidence="1">Uncharacterized protein</fullName>
    </submittedName>
</protein>
<organism evidence="1 2">
    <name type="scientific">Trifolium pratense</name>
    <name type="common">Red clover</name>
    <dbReference type="NCBI Taxonomy" id="57577"/>
    <lineage>
        <taxon>Eukaryota</taxon>
        <taxon>Viridiplantae</taxon>
        <taxon>Streptophyta</taxon>
        <taxon>Embryophyta</taxon>
        <taxon>Tracheophyta</taxon>
        <taxon>Spermatophyta</taxon>
        <taxon>Magnoliopsida</taxon>
        <taxon>eudicotyledons</taxon>
        <taxon>Gunneridae</taxon>
        <taxon>Pentapetalae</taxon>
        <taxon>rosids</taxon>
        <taxon>fabids</taxon>
        <taxon>Fabales</taxon>
        <taxon>Fabaceae</taxon>
        <taxon>Papilionoideae</taxon>
        <taxon>50 kb inversion clade</taxon>
        <taxon>NPAAA clade</taxon>
        <taxon>Hologalegina</taxon>
        <taxon>IRL clade</taxon>
        <taxon>Trifolieae</taxon>
        <taxon>Trifolium</taxon>
    </lineage>
</organism>
<dbReference type="EMBL" id="ASHM01004403">
    <property type="protein sequence ID" value="PNY11241.1"/>
    <property type="molecule type" value="Genomic_DNA"/>
</dbReference>
<accession>A0A2K3P7I9</accession>
<gene>
    <name evidence="1" type="ORF">L195_g007844</name>
</gene>
<comment type="caution">
    <text evidence="1">The sequence shown here is derived from an EMBL/GenBank/DDBJ whole genome shotgun (WGS) entry which is preliminary data.</text>
</comment>
<proteinExistence type="predicted"/>
<evidence type="ECO:0000313" key="2">
    <source>
        <dbReference type="Proteomes" id="UP000236291"/>
    </source>
</evidence>
<reference evidence="1 2" key="1">
    <citation type="journal article" date="2014" name="Am. J. Bot.">
        <title>Genome assembly and annotation for red clover (Trifolium pratense; Fabaceae).</title>
        <authorList>
            <person name="Istvanek J."/>
            <person name="Jaros M."/>
            <person name="Krenek A."/>
            <person name="Repkova J."/>
        </authorList>
    </citation>
    <scope>NUCLEOTIDE SEQUENCE [LARGE SCALE GENOMIC DNA]</scope>
    <source>
        <strain evidence="2">cv. Tatra</strain>
        <tissue evidence="1">Young leaves</tissue>
    </source>
</reference>
<evidence type="ECO:0000313" key="1">
    <source>
        <dbReference type="EMBL" id="PNY11241.1"/>
    </source>
</evidence>
<sequence length="122" mass="14157">MLEFQTQNLVTIDAAVDSQPPREEEQEQHLKMDDTSLYCDQIPDADDVLIELDCQNDPSEGRKEFLAPAIGMEFESYDDAYNYYVCYAKEFQKRYKNWLSCDDKDGVSGVSEMEDTRGYPRT</sequence>
<dbReference type="AlphaFoldDB" id="A0A2K3P7I9"/>